<organism evidence="1 2">
    <name type="scientific">Phyllobacterium zundukense</name>
    <dbReference type="NCBI Taxonomy" id="1867719"/>
    <lineage>
        <taxon>Bacteria</taxon>
        <taxon>Pseudomonadati</taxon>
        <taxon>Pseudomonadota</taxon>
        <taxon>Alphaproteobacteria</taxon>
        <taxon>Hyphomicrobiales</taxon>
        <taxon>Phyllobacteriaceae</taxon>
        <taxon>Phyllobacterium</taxon>
    </lineage>
</organism>
<dbReference type="Proteomes" id="UP001061991">
    <property type="component" value="Chromosome"/>
</dbReference>
<evidence type="ECO:0000313" key="2">
    <source>
        <dbReference type="Proteomes" id="UP001061991"/>
    </source>
</evidence>
<accession>A0ACD4D667</accession>
<reference evidence="1" key="1">
    <citation type="submission" date="2022-09" db="EMBL/GenBank/DDBJ databases">
        <title>Interaction between co-microsymbionts with complementary sets of symbiotic genes in legume-rhizobium systems.</title>
        <authorList>
            <person name="Safronova V."/>
            <person name="Sazanova A."/>
            <person name="Afonin A."/>
            <person name="Chirak E."/>
        </authorList>
    </citation>
    <scope>NUCLEOTIDE SEQUENCE</scope>
    <source>
        <strain evidence="1">A18/3m</strain>
    </source>
</reference>
<keyword evidence="2" id="KW-1185">Reference proteome</keyword>
<name>A0ACD4D667_9HYPH</name>
<proteinExistence type="predicted"/>
<protein>
    <submittedName>
        <fullName evidence="1">Type II and III secretion system protein family protein</fullName>
    </submittedName>
</protein>
<gene>
    <name evidence="1" type="ORF">N8E88_14600</name>
</gene>
<evidence type="ECO:0000313" key="1">
    <source>
        <dbReference type="EMBL" id="UXN61307.1"/>
    </source>
</evidence>
<dbReference type="EMBL" id="CP104973">
    <property type="protein sequence ID" value="UXN61307.1"/>
    <property type="molecule type" value="Genomic_DNA"/>
</dbReference>
<sequence length="519" mass="54637">MGSETKMIKYGFRRPWMAMAVAVGCALAVPAIQSTASAESNVVRLNQGQGMNKRINLGLNKSLVVDLPVDAYDILVANPTVADAVTRTARRIYLFGKQVGQTNIFVFGPNGEQLASFDLVIERDVAGLEDALKKYIPDSNIKVELMNDNVILTGSVQTPLDAKRATDLATLLVSGGEATTGQYALTASGQGGSNGGGGSDVAINNPDETRQTSKIVNLIQIAGEDQVTLKVTVAEVSRTVMKQLGVNLVVNGIGNGISFSGLSQNVAALGQPLSQSGGSIGGTIGNTSVAAYLNAMEIAGVMKTLAEPSLTAISGEKATFKVGGEYNIFSGQEVTDTGIVERTHRTIEYGIGLEFTPVVLSPGRISLKVRTSVSEPTIEGSITVPDGANQGSNILSIRKRLADTTVELPSGGSMMIAGLLRDDVRQTISGFPGLAKIPVLGTLFRSRDFIRNESELVVIITPYLVRPVARTALARPDDNLNPASDAAGIFLGKVNRIYGTKEASLPAGQYEGTVGYIYK</sequence>